<evidence type="ECO:0000256" key="7">
    <source>
        <dbReference type="PIRNR" id="PIRNR000124"/>
    </source>
</evidence>
<name>A0A1H0BLM4_9ACTN</name>
<evidence type="ECO:0000256" key="2">
    <source>
        <dbReference type="ARBA" id="ARBA00006601"/>
    </source>
</evidence>
<feature type="binding site" evidence="10">
    <location>
        <position position="327"/>
    </location>
    <ligand>
        <name>NAD(+)</name>
        <dbReference type="ChEBI" id="CHEBI:57540"/>
    </ligand>
</feature>
<dbReference type="Pfam" id="PF00984">
    <property type="entry name" value="UDPG_MGDP_dh"/>
    <property type="match status" value="1"/>
</dbReference>
<dbReference type="SUPFAM" id="SSF52413">
    <property type="entry name" value="UDP-glucose/GDP-mannose dehydrogenase C-terminal domain"/>
    <property type="match status" value="1"/>
</dbReference>
<dbReference type="Gene3D" id="1.20.5.100">
    <property type="entry name" value="Cytochrome c1, transmembrane anchor, C-terminal"/>
    <property type="match status" value="1"/>
</dbReference>
<dbReference type="SMART" id="SM00984">
    <property type="entry name" value="UDPG_MGDP_dh_C"/>
    <property type="match status" value="1"/>
</dbReference>
<evidence type="ECO:0000256" key="1">
    <source>
        <dbReference type="ARBA" id="ARBA00004701"/>
    </source>
</evidence>
<dbReference type="GeneID" id="40833533"/>
<dbReference type="GO" id="GO:0003979">
    <property type="term" value="F:UDP-glucose 6-dehydrogenase activity"/>
    <property type="evidence" value="ECO:0007669"/>
    <property type="project" value="UniProtKB-EC"/>
</dbReference>
<keyword evidence="14" id="KW-1185">Reference proteome</keyword>
<dbReference type="GO" id="GO:0000271">
    <property type="term" value="P:polysaccharide biosynthetic process"/>
    <property type="evidence" value="ECO:0007669"/>
    <property type="project" value="InterPro"/>
</dbReference>
<feature type="binding site" evidence="9">
    <location>
        <begin position="249"/>
        <end position="253"/>
    </location>
    <ligand>
        <name>substrate</name>
    </ligand>
</feature>
<dbReference type="InterPro" id="IPR028357">
    <property type="entry name" value="UDPglc_DH_bac"/>
</dbReference>
<feature type="binding site" evidence="9">
    <location>
        <position position="204"/>
    </location>
    <ligand>
        <name>substrate</name>
    </ligand>
</feature>
<keyword evidence="5 7" id="KW-0520">NAD</keyword>
<proteinExistence type="inferred from homology"/>
<evidence type="ECO:0000256" key="3">
    <source>
        <dbReference type="ARBA" id="ARBA00012954"/>
    </source>
</evidence>
<dbReference type="PROSITE" id="PS51257">
    <property type="entry name" value="PROKAR_LIPOPROTEIN"/>
    <property type="match status" value="1"/>
</dbReference>
<dbReference type="InterPro" id="IPR036291">
    <property type="entry name" value="NAD(P)-bd_dom_sf"/>
</dbReference>
<evidence type="ECO:0000313" key="13">
    <source>
        <dbReference type="EMBL" id="SDN46512.1"/>
    </source>
</evidence>
<dbReference type="NCBIfam" id="TIGR03026">
    <property type="entry name" value="NDP-sugDHase"/>
    <property type="match status" value="1"/>
</dbReference>
<comment type="catalytic activity">
    <reaction evidence="6 7">
        <text>UDP-alpha-D-glucose + 2 NAD(+) + H2O = UDP-alpha-D-glucuronate + 2 NADH + 3 H(+)</text>
        <dbReference type="Rhea" id="RHEA:23596"/>
        <dbReference type="ChEBI" id="CHEBI:15377"/>
        <dbReference type="ChEBI" id="CHEBI:15378"/>
        <dbReference type="ChEBI" id="CHEBI:57540"/>
        <dbReference type="ChEBI" id="CHEBI:57945"/>
        <dbReference type="ChEBI" id="CHEBI:58052"/>
        <dbReference type="ChEBI" id="CHEBI:58885"/>
        <dbReference type="EC" id="1.1.1.22"/>
    </reaction>
</comment>
<feature type="active site" description="Nucleophile" evidence="8">
    <location>
        <position position="260"/>
    </location>
</feature>
<feature type="binding site" evidence="10">
    <location>
        <position position="263"/>
    </location>
    <ligand>
        <name>NAD(+)</name>
        <dbReference type="ChEBI" id="CHEBI:57540"/>
    </ligand>
</feature>
<reference evidence="14" key="1">
    <citation type="submission" date="2016-10" db="EMBL/GenBank/DDBJ databases">
        <authorList>
            <person name="Varghese N."/>
            <person name="Submissions S."/>
        </authorList>
    </citation>
    <scope>NUCLEOTIDE SEQUENCE [LARGE SCALE GENOMIC DNA]</scope>
    <source>
        <strain evidence="14">CGMCC 4.7042</strain>
    </source>
</reference>
<feature type="binding site" evidence="10">
    <location>
        <position position="155"/>
    </location>
    <ligand>
        <name>NAD(+)</name>
        <dbReference type="ChEBI" id="CHEBI:57540"/>
    </ligand>
</feature>
<dbReference type="STRING" id="1196353.SAMN05444921_127115"/>
<dbReference type="Proteomes" id="UP000199063">
    <property type="component" value="Unassembled WGS sequence"/>
</dbReference>
<dbReference type="SUPFAM" id="SSF51735">
    <property type="entry name" value="NAD(P)-binding Rossmann-fold domains"/>
    <property type="match status" value="1"/>
</dbReference>
<feature type="binding site" evidence="10">
    <location>
        <position position="123"/>
    </location>
    <ligand>
        <name>NAD(+)</name>
        <dbReference type="ChEBI" id="CHEBI:57540"/>
    </ligand>
</feature>
<evidence type="ECO:0000256" key="9">
    <source>
        <dbReference type="PIRSR" id="PIRSR500134-2"/>
    </source>
</evidence>
<dbReference type="AlphaFoldDB" id="A0A1H0BLM4"/>
<dbReference type="InterPro" id="IPR001732">
    <property type="entry name" value="UDP-Glc/GDP-Man_DH_N"/>
</dbReference>
<dbReference type="OrthoDB" id="5193947at2"/>
<dbReference type="InterPro" id="IPR017476">
    <property type="entry name" value="UDP-Glc/GDP-Man"/>
</dbReference>
<feature type="binding site" evidence="10">
    <location>
        <position position="89"/>
    </location>
    <ligand>
        <name>NAD(+)</name>
        <dbReference type="ChEBI" id="CHEBI:57540"/>
    </ligand>
</feature>
<evidence type="ECO:0000256" key="6">
    <source>
        <dbReference type="ARBA" id="ARBA00047473"/>
    </source>
</evidence>
<dbReference type="InterPro" id="IPR014026">
    <property type="entry name" value="UDP-Glc/GDP-Man_DH_dimer"/>
</dbReference>
<evidence type="ECO:0000256" key="10">
    <source>
        <dbReference type="PIRSR" id="PIRSR500134-3"/>
    </source>
</evidence>
<accession>A0A1H0BLM4</accession>
<dbReference type="PANTHER" id="PTHR43750:SF3">
    <property type="entry name" value="UDP-GLUCOSE 6-DEHYDROGENASE TUAD"/>
    <property type="match status" value="1"/>
</dbReference>
<dbReference type="PANTHER" id="PTHR43750">
    <property type="entry name" value="UDP-GLUCOSE 6-DEHYDROGENASE TUAD"/>
    <property type="match status" value="1"/>
</dbReference>
<organism evidence="13 14">
    <name type="scientific">Streptomyces wuyuanensis</name>
    <dbReference type="NCBI Taxonomy" id="1196353"/>
    <lineage>
        <taxon>Bacteria</taxon>
        <taxon>Bacillati</taxon>
        <taxon>Actinomycetota</taxon>
        <taxon>Actinomycetes</taxon>
        <taxon>Kitasatosporales</taxon>
        <taxon>Streptomycetaceae</taxon>
        <taxon>Streptomyces</taxon>
    </lineage>
</organism>
<evidence type="ECO:0000256" key="5">
    <source>
        <dbReference type="ARBA" id="ARBA00023027"/>
    </source>
</evidence>
<dbReference type="SUPFAM" id="SSF48179">
    <property type="entry name" value="6-phosphogluconate dehydrogenase C-terminal domain-like"/>
    <property type="match status" value="1"/>
</dbReference>
<dbReference type="GO" id="GO:0006065">
    <property type="term" value="P:UDP-glucuronate biosynthetic process"/>
    <property type="evidence" value="ECO:0007669"/>
    <property type="project" value="UniProtKB-UniPathway"/>
</dbReference>
<evidence type="ECO:0000259" key="12">
    <source>
        <dbReference type="SMART" id="SM00984"/>
    </source>
</evidence>
<comment type="similarity">
    <text evidence="2 7">Belongs to the UDP-glucose/GDP-mannose dehydrogenase family.</text>
</comment>
<dbReference type="Pfam" id="PF03720">
    <property type="entry name" value="UDPG_MGDP_dh_C"/>
    <property type="match status" value="1"/>
</dbReference>
<evidence type="ECO:0000256" key="11">
    <source>
        <dbReference type="SAM" id="MobiDB-lite"/>
    </source>
</evidence>
<dbReference type="EC" id="1.1.1.22" evidence="3 7"/>
<dbReference type="InterPro" id="IPR014027">
    <property type="entry name" value="UDP-Glc/GDP-Man_DH_C"/>
</dbReference>
<dbReference type="UniPathway" id="UPA00038">
    <property type="reaction ID" value="UER00491"/>
</dbReference>
<dbReference type="Gene3D" id="3.40.50.720">
    <property type="entry name" value="NAD(P)-binding Rossmann-like Domain"/>
    <property type="match status" value="2"/>
</dbReference>
<evidence type="ECO:0000256" key="4">
    <source>
        <dbReference type="ARBA" id="ARBA00023002"/>
    </source>
</evidence>
<dbReference type="RefSeq" id="WP_093660985.1">
    <property type="nucleotide sequence ID" value="NZ_FNHI01000027.1"/>
</dbReference>
<gene>
    <name evidence="13" type="ORF">SAMN05444921_127115</name>
</gene>
<keyword evidence="4 7" id="KW-0560">Oxidoreductase</keyword>
<dbReference type="InterPro" id="IPR036220">
    <property type="entry name" value="UDP-Glc/GDP-Man_DH_C_sf"/>
</dbReference>
<dbReference type="PIRSF" id="PIRSF500134">
    <property type="entry name" value="UDPglc_DH_bac"/>
    <property type="match status" value="1"/>
</dbReference>
<feature type="binding site" evidence="10">
    <location>
        <position position="35"/>
    </location>
    <ligand>
        <name>NAD(+)</name>
        <dbReference type="ChEBI" id="CHEBI:57540"/>
    </ligand>
</feature>
<dbReference type="EMBL" id="FNHI01000027">
    <property type="protein sequence ID" value="SDN46512.1"/>
    <property type="molecule type" value="Genomic_DNA"/>
</dbReference>
<comment type="pathway">
    <text evidence="1">Nucleotide-sugar biosynthesis; UDP-alpha-D-glucuronate biosynthesis; UDP-alpha-D-glucuronate from UDP-alpha-D-glucose: step 1/1.</text>
</comment>
<feature type="domain" description="UDP-glucose/GDP-mannose dehydrogenase C-terminal" evidence="12">
    <location>
        <begin position="313"/>
        <end position="416"/>
    </location>
</feature>
<feature type="binding site" evidence="9">
    <location>
        <begin position="152"/>
        <end position="155"/>
    </location>
    <ligand>
        <name>substrate</name>
    </ligand>
</feature>
<dbReference type="Pfam" id="PF03721">
    <property type="entry name" value="UDPG_MGDP_dh_N"/>
    <property type="match status" value="1"/>
</dbReference>
<feature type="binding site" evidence="9">
    <location>
        <position position="257"/>
    </location>
    <ligand>
        <name>substrate</name>
    </ligand>
</feature>
<feature type="binding site" evidence="9">
    <location>
        <position position="320"/>
    </location>
    <ligand>
        <name>substrate</name>
    </ligand>
</feature>
<dbReference type="PIRSF" id="PIRSF000124">
    <property type="entry name" value="UDPglc_GDPman_dh"/>
    <property type="match status" value="1"/>
</dbReference>
<dbReference type="InterPro" id="IPR008927">
    <property type="entry name" value="6-PGluconate_DH-like_C_sf"/>
</dbReference>
<feature type="region of interest" description="Disordered" evidence="11">
    <location>
        <begin position="352"/>
        <end position="372"/>
    </location>
</feature>
<sequence>MTGASRRIAVFGAGYIGLVTGACFAELGHRVVVRDIQPERIRLLNSGEVPFFEPGLGDLITRNKERLAFTLDVEEAVRDAEAVFVCVDTPPTASGDADLSRVWAVVDALRGASHLVAVVVKSTVPVGTGARVRAALDERDLGHVGYASNPEFTAEGRAVEDFLRPDRVVIGASDDAVARWVADLYGRLDSPVELMDVASAEMVKLASNALLATRITFINEIATVCEATGADIGHVSRAVGLDHRLGPHFLRAGLGYGGSCFPKDSRALRAMASNSGYPFQLLNAVIEVNELQPRRAIQRLKTELDGLKGRRIALLGMTFKPGTDDMREAPSTIIASRLLAEGATVTCWDPMAPHTDGRQEPWSSATRRPDPLGAMTDADAAILVTEWPELTDVDWTAAARLMRNPLLLDGRNLLDPAALLSAGFTHMGVGRGTRRPR</sequence>
<dbReference type="GO" id="GO:0051287">
    <property type="term" value="F:NAD binding"/>
    <property type="evidence" value="ECO:0007669"/>
    <property type="project" value="InterPro"/>
</dbReference>
<protein>
    <recommendedName>
        <fullName evidence="3 7">UDP-glucose 6-dehydrogenase</fullName>
        <ecNumber evidence="3 7">1.1.1.22</ecNumber>
    </recommendedName>
</protein>
<evidence type="ECO:0000313" key="14">
    <source>
        <dbReference type="Proteomes" id="UP000199063"/>
    </source>
</evidence>
<feature type="binding site" evidence="10">
    <location>
        <position position="40"/>
    </location>
    <ligand>
        <name>NAD(+)</name>
        <dbReference type="ChEBI" id="CHEBI:57540"/>
    </ligand>
</feature>
<evidence type="ECO:0000256" key="8">
    <source>
        <dbReference type="PIRSR" id="PIRSR500134-1"/>
    </source>
</evidence>